<organism evidence="8 9">
    <name type="scientific">Victivallis lenta</name>
    <dbReference type="NCBI Taxonomy" id="2606640"/>
    <lineage>
        <taxon>Bacteria</taxon>
        <taxon>Pseudomonadati</taxon>
        <taxon>Lentisphaerota</taxon>
        <taxon>Lentisphaeria</taxon>
        <taxon>Victivallales</taxon>
        <taxon>Victivallaceae</taxon>
        <taxon>Victivallis</taxon>
    </lineage>
</organism>
<dbReference type="InterPro" id="IPR058240">
    <property type="entry name" value="rSAM_sf"/>
</dbReference>
<protein>
    <submittedName>
        <fullName evidence="8">Radical SAM protein</fullName>
    </submittedName>
</protein>
<evidence type="ECO:0000256" key="1">
    <source>
        <dbReference type="ARBA" id="ARBA00001966"/>
    </source>
</evidence>
<keyword evidence="6" id="KW-0411">Iron-sulfur</keyword>
<comment type="cofactor">
    <cofactor evidence="1">
        <name>[4Fe-4S] cluster</name>
        <dbReference type="ChEBI" id="CHEBI:49883"/>
    </cofactor>
</comment>
<gene>
    <name evidence="8" type="ORF">FYJ85_17320</name>
</gene>
<evidence type="ECO:0000256" key="6">
    <source>
        <dbReference type="ARBA" id="ARBA00023014"/>
    </source>
</evidence>
<keyword evidence="2" id="KW-0004">4Fe-4S</keyword>
<dbReference type="GO" id="GO:0046872">
    <property type="term" value="F:metal ion binding"/>
    <property type="evidence" value="ECO:0007669"/>
    <property type="project" value="UniProtKB-KW"/>
</dbReference>
<dbReference type="InterPro" id="IPR034457">
    <property type="entry name" value="Organic_radical-activating"/>
</dbReference>
<dbReference type="EMBL" id="VUNS01000024">
    <property type="protein sequence ID" value="MST98799.1"/>
    <property type="molecule type" value="Genomic_DNA"/>
</dbReference>
<dbReference type="SFLD" id="SFLDS00029">
    <property type="entry name" value="Radical_SAM"/>
    <property type="match status" value="1"/>
</dbReference>
<evidence type="ECO:0000256" key="5">
    <source>
        <dbReference type="ARBA" id="ARBA00023004"/>
    </source>
</evidence>
<dbReference type="AlphaFoldDB" id="A0A844G962"/>
<dbReference type="PROSITE" id="PS51918">
    <property type="entry name" value="RADICAL_SAM"/>
    <property type="match status" value="1"/>
</dbReference>
<dbReference type="RefSeq" id="WP_154419783.1">
    <property type="nucleotide sequence ID" value="NZ_VUNS01000024.1"/>
</dbReference>
<accession>A0A844G962</accession>
<evidence type="ECO:0000259" key="7">
    <source>
        <dbReference type="PROSITE" id="PS51918"/>
    </source>
</evidence>
<reference evidence="8 9" key="1">
    <citation type="submission" date="2019-08" db="EMBL/GenBank/DDBJ databases">
        <title>In-depth cultivation of the pig gut microbiome towards novel bacterial diversity and tailored functional studies.</title>
        <authorList>
            <person name="Wylensek D."/>
            <person name="Hitch T.C.A."/>
            <person name="Clavel T."/>
        </authorList>
    </citation>
    <scope>NUCLEOTIDE SEQUENCE [LARGE SCALE GENOMIC DNA]</scope>
    <source>
        <strain evidence="8 9">BBE-744-WT-12</strain>
    </source>
</reference>
<dbReference type="Pfam" id="PF04055">
    <property type="entry name" value="Radical_SAM"/>
    <property type="match status" value="1"/>
</dbReference>
<dbReference type="InterPro" id="IPR007197">
    <property type="entry name" value="rSAM"/>
</dbReference>
<dbReference type="SUPFAM" id="SSF102114">
    <property type="entry name" value="Radical SAM enzymes"/>
    <property type="match status" value="1"/>
</dbReference>
<keyword evidence="5" id="KW-0408">Iron</keyword>
<proteinExistence type="predicted"/>
<keyword evidence="9" id="KW-1185">Reference proteome</keyword>
<dbReference type="PANTHER" id="PTHR30352:SF4">
    <property type="entry name" value="PYRUVATE FORMATE-LYASE 2-ACTIVATING ENZYME"/>
    <property type="match status" value="1"/>
</dbReference>
<dbReference type="SFLD" id="SFLDG01066">
    <property type="entry name" value="organic_radical-activating_enz"/>
    <property type="match status" value="1"/>
</dbReference>
<keyword evidence="3" id="KW-0949">S-adenosyl-L-methionine</keyword>
<dbReference type="Proteomes" id="UP000435649">
    <property type="component" value="Unassembled WGS sequence"/>
</dbReference>
<dbReference type="InterPro" id="IPR013785">
    <property type="entry name" value="Aldolase_TIM"/>
</dbReference>
<sequence>MRIFNTGYSTDFDGPGTRLIYYLKGCNFRCDWCGAPESISPETQILRYPDRTAIAGSNITPEEILEKVLAARDFISGVTFGGGEPTLQYRELAATLELLRKNNIHTAMESNASTPGFLELAVMVDWLFSDLKTLDKNKFCKRVNPDVEYVEIVRANLCFAAEHQSNLVIRIPVIAGLNDEDGAQNQLLDFCRELSALRRNGVLHVQLLRQHHLGNVKYQALGLQCRCENTEPPPRENLERFAEKLNANGIKVSLFG</sequence>
<keyword evidence="4" id="KW-0479">Metal-binding</keyword>
<feature type="domain" description="Radical SAM core" evidence="7">
    <location>
        <begin position="12"/>
        <end position="248"/>
    </location>
</feature>
<dbReference type="CDD" id="cd01335">
    <property type="entry name" value="Radical_SAM"/>
    <property type="match status" value="1"/>
</dbReference>
<name>A0A844G962_9BACT</name>
<dbReference type="PANTHER" id="PTHR30352">
    <property type="entry name" value="PYRUVATE FORMATE-LYASE-ACTIVATING ENZYME"/>
    <property type="match status" value="1"/>
</dbReference>
<evidence type="ECO:0000256" key="3">
    <source>
        <dbReference type="ARBA" id="ARBA00022691"/>
    </source>
</evidence>
<evidence type="ECO:0000313" key="8">
    <source>
        <dbReference type="EMBL" id="MST98799.1"/>
    </source>
</evidence>
<evidence type="ECO:0000256" key="4">
    <source>
        <dbReference type="ARBA" id="ARBA00022723"/>
    </source>
</evidence>
<dbReference type="Gene3D" id="3.20.20.70">
    <property type="entry name" value="Aldolase class I"/>
    <property type="match status" value="1"/>
</dbReference>
<evidence type="ECO:0000256" key="2">
    <source>
        <dbReference type="ARBA" id="ARBA00022485"/>
    </source>
</evidence>
<dbReference type="GO" id="GO:0051539">
    <property type="term" value="F:4 iron, 4 sulfur cluster binding"/>
    <property type="evidence" value="ECO:0007669"/>
    <property type="project" value="UniProtKB-KW"/>
</dbReference>
<evidence type="ECO:0000313" key="9">
    <source>
        <dbReference type="Proteomes" id="UP000435649"/>
    </source>
</evidence>
<comment type="caution">
    <text evidence="8">The sequence shown here is derived from an EMBL/GenBank/DDBJ whole genome shotgun (WGS) entry which is preliminary data.</text>
</comment>
<dbReference type="GO" id="GO:0003824">
    <property type="term" value="F:catalytic activity"/>
    <property type="evidence" value="ECO:0007669"/>
    <property type="project" value="InterPro"/>
</dbReference>